<dbReference type="PANTHER" id="PTHR24203">
    <property type="entry name" value="ANKYRIN REPEAT FAMILY PROTEIN"/>
    <property type="match status" value="1"/>
</dbReference>
<reference evidence="11 12" key="1">
    <citation type="journal article" date="2019" name="Plant Biotechnol. J.">
        <title>The red bayberry genome and genetic basis of sex determination.</title>
        <authorList>
            <person name="Jia H.M."/>
            <person name="Jia H.J."/>
            <person name="Cai Q.L."/>
            <person name="Wang Y."/>
            <person name="Zhao H.B."/>
            <person name="Yang W.F."/>
            <person name="Wang G.Y."/>
            <person name="Li Y.H."/>
            <person name="Zhan D.L."/>
            <person name="Shen Y.T."/>
            <person name="Niu Q.F."/>
            <person name="Chang L."/>
            <person name="Qiu J."/>
            <person name="Zhao L."/>
            <person name="Xie H.B."/>
            <person name="Fu W.Y."/>
            <person name="Jin J."/>
            <person name="Li X.W."/>
            <person name="Jiao Y."/>
            <person name="Zhou C.C."/>
            <person name="Tu T."/>
            <person name="Chai C.Y."/>
            <person name="Gao J.L."/>
            <person name="Fan L.J."/>
            <person name="van de Weg E."/>
            <person name="Wang J.Y."/>
            <person name="Gao Z.S."/>
        </authorList>
    </citation>
    <scope>NUCLEOTIDE SEQUENCE [LARGE SCALE GENOMIC DNA]</scope>
    <source>
        <tissue evidence="11">Leaves</tissue>
    </source>
</reference>
<dbReference type="GO" id="GO:0000502">
    <property type="term" value="C:proteasome complex"/>
    <property type="evidence" value="ECO:0007669"/>
    <property type="project" value="UniProtKB-KW"/>
</dbReference>
<dbReference type="SUPFAM" id="SSF48403">
    <property type="entry name" value="Ankyrin repeat"/>
    <property type="match status" value="2"/>
</dbReference>
<dbReference type="PROSITE" id="PS50297">
    <property type="entry name" value="ANK_REP_REGION"/>
    <property type="match status" value="2"/>
</dbReference>
<dbReference type="OrthoDB" id="673776at2759"/>
<evidence type="ECO:0000256" key="8">
    <source>
        <dbReference type="SAM" id="MobiDB-lite"/>
    </source>
</evidence>
<dbReference type="InterPro" id="IPR002110">
    <property type="entry name" value="Ankyrin_rpt"/>
</dbReference>
<dbReference type="GO" id="GO:0010468">
    <property type="term" value="P:regulation of gene expression"/>
    <property type="evidence" value="ECO:0007669"/>
    <property type="project" value="UniProtKB-ARBA"/>
</dbReference>
<keyword evidence="1 7" id="KW-0479">Metal-binding</keyword>
<evidence type="ECO:0000256" key="1">
    <source>
        <dbReference type="ARBA" id="ARBA00022723"/>
    </source>
</evidence>
<dbReference type="Proteomes" id="UP000516437">
    <property type="component" value="Chromosome 2"/>
</dbReference>
<evidence type="ECO:0000313" key="12">
    <source>
        <dbReference type="Proteomes" id="UP000516437"/>
    </source>
</evidence>
<evidence type="ECO:0000256" key="6">
    <source>
        <dbReference type="PROSITE-ProRule" id="PRU00023"/>
    </source>
</evidence>
<organism evidence="11 12">
    <name type="scientific">Morella rubra</name>
    <name type="common">Chinese bayberry</name>
    <dbReference type="NCBI Taxonomy" id="262757"/>
    <lineage>
        <taxon>Eukaryota</taxon>
        <taxon>Viridiplantae</taxon>
        <taxon>Streptophyta</taxon>
        <taxon>Embryophyta</taxon>
        <taxon>Tracheophyta</taxon>
        <taxon>Spermatophyta</taxon>
        <taxon>Magnoliopsida</taxon>
        <taxon>eudicotyledons</taxon>
        <taxon>Gunneridae</taxon>
        <taxon>Pentapetalae</taxon>
        <taxon>rosids</taxon>
        <taxon>fabids</taxon>
        <taxon>Fagales</taxon>
        <taxon>Myricaceae</taxon>
        <taxon>Morella</taxon>
    </lineage>
</organism>
<dbReference type="EMBL" id="RXIC02000020">
    <property type="protein sequence ID" value="KAB1223292.1"/>
    <property type="molecule type" value="Genomic_DNA"/>
</dbReference>
<evidence type="ECO:0000256" key="7">
    <source>
        <dbReference type="PROSITE-ProRule" id="PRU00723"/>
    </source>
</evidence>
<sequence>MAPKDAEKFEMNETKKSLLKAIYLDDKAQLLTHTKRLFQIGLEPLDRRVVSKILHLSCASDSVECAAALMSGEFGTVPLVNEMDETGWSALHSAAESHSKRCVELLLKKRIRTDLKTKDGRSLLALELSLSSSRMEVTWNPNECSIEDLVILLTEKVGSVLLRLCVVAEKADLTTVRLLSERTKEIVGVAYANAVNGRIVPLAALLIVAPEKVNESVLELRDAESGSKEKATIYESVIREALSLGRETMGSRAAKRTCTPSEAEKALRRKLMLCEIELLQLFGAVASNGCTEKRGTSPLIRACQAGDVAVIELLLKTNIDVNDIDAEGNSALQWSLKASPEQMKSLFLSFSHTYMNKSKTDLIAYHRLLVPRIVWLLLDHGAEVSQKNKLGLTALHVAAANGNSQAIQVFMLEGPDSINCRTEMKETPLFFAVKNDHIDCTELLLRWGANSEVLNLRRQRPVDLAKSQDMRFLLNPTNISHMNRASPVQRKYTTCFQGDEIISETCDALLDLTDEKPTTDQRWDPWLKDLSSSAKAEICKYFGSPRGCIRGSKCLYAHGEQELRQMKQGTHLSHNPTSKKLRRKIFVGGLPSMLDSGYSLIRIEGMPVDLPHQPRLAELYHEDCSMVKVLLPSHPTAVETRHVIIMGKRVEIKSVLPRCLLLNEFQKLSAHSTQQNQEQSCLYLPQAERPIDKITEEPELEQMSWADRTRLGRQKIYSNELQGSISPDSVDQSHQTMPAWLSLFKRWLPRFLEDRTTRLKEEDPYPLSSLKRDFRALFSLELDHASLGFFKLSDFLKSLPGLCRVKVVPIGKDGPATHFVILPNLPTASCASSINESADSDSSNSKCLRNLLSGSCEKNSFIGCSTGAANPALEYPKVTSSQNDALPAAHRRLLQFLEPDPLFHGRPWLPNENDAGAGGTSDEIGEKVQEKNLGHQSRHLVLEALARKRKNKSVFFLADLHFFKDYKSSLEQGHCFGCNQRPMLWANFPCQHSLWCTECKEQAISAAGTSEHKCVVCNLEVEKIDVLPWHMAARLPPSEDILNVEEFPPFDPNNLRSPSTKRKPPTTGG</sequence>
<feature type="domain" description="C3H1-type" evidence="9">
    <location>
        <begin position="533"/>
        <end position="561"/>
    </location>
</feature>
<dbReference type="AlphaFoldDB" id="A0A6A1WDC0"/>
<dbReference type="InterPro" id="IPR041966">
    <property type="entry name" value="LOTUS-like"/>
</dbReference>
<dbReference type="SMART" id="SM00248">
    <property type="entry name" value="ANK"/>
    <property type="match status" value="4"/>
</dbReference>
<keyword evidence="5 6" id="KW-0040">ANK repeat</keyword>
<proteinExistence type="predicted"/>
<dbReference type="Gene3D" id="3.30.420.610">
    <property type="entry name" value="LOTUS domain-like"/>
    <property type="match status" value="1"/>
</dbReference>
<feature type="repeat" description="ANK" evidence="6">
    <location>
        <begin position="390"/>
        <end position="416"/>
    </location>
</feature>
<dbReference type="PROSITE" id="PS51644">
    <property type="entry name" value="HTH_OST"/>
    <property type="match status" value="1"/>
</dbReference>
<dbReference type="PANTHER" id="PTHR24203:SF86">
    <property type="entry name" value="PROTEASOME 26S SUBUNIT, NON-ATPASE 10"/>
    <property type="match status" value="1"/>
</dbReference>
<keyword evidence="2" id="KW-0677">Repeat</keyword>
<keyword evidence="3 7" id="KW-0863">Zinc-finger</keyword>
<name>A0A6A1WDC0_9ROSI</name>
<evidence type="ECO:0000256" key="2">
    <source>
        <dbReference type="ARBA" id="ARBA00022737"/>
    </source>
</evidence>
<dbReference type="InterPro" id="IPR036770">
    <property type="entry name" value="Ankyrin_rpt-contain_sf"/>
</dbReference>
<dbReference type="PROSITE" id="PS50103">
    <property type="entry name" value="ZF_C3H1"/>
    <property type="match status" value="1"/>
</dbReference>
<dbReference type="InterPro" id="IPR025605">
    <property type="entry name" value="OST-HTH/LOTUS_dom"/>
</dbReference>
<dbReference type="Gene3D" id="4.10.1000.10">
    <property type="entry name" value="Zinc finger, CCCH-type"/>
    <property type="match status" value="1"/>
</dbReference>
<evidence type="ECO:0000256" key="5">
    <source>
        <dbReference type="ARBA" id="ARBA00023043"/>
    </source>
</evidence>
<keyword evidence="11" id="KW-0647">Proteasome</keyword>
<dbReference type="InterPro" id="IPR000571">
    <property type="entry name" value="Znf_CCCH"/>
</dbReference>
<evidence type="ECO:0000313" key="11">
    <source>
        <dbReference type="EMBL" id="KAB1223292.1"/>
    </source>
</evidence>
<protein>
    <submittedName>
        <fullName evidence="11">26S proteasome non-ATPase regulatory subunit 10</fullName>
    </submittedName>
</protein>
<evidence type="ECO:0000256" key="4">
    <source>
        <dbReference type="ARBA" id="ARBA00022833"/>
    </source>
</evidence>
<feature type="zinc finger region" description="C3H1-type" evidence="7">
    <location>
        <begin position="533"/>
        <end position="561"/>
    </location>
</feature>
<dbReference type="SUPFAM" id="SSF90229">
    <property type="entry name" value="CCCH zinc finger"/>
    <property type="match status" value="1"/>
</dbReference>
<evidence type="ECO:0000259" key="9">
    <source>
        <dbReference type="PROSITE" id="PS50103"/>
    </source>
</evidence>
<dbReference type="GO" id="GO:0008270">
    <property type="term" value="F:zinc ion binding"/>
    <property type="evidence" value="ECO:0007669"/>
    <property type="project" value="UniProtKB-KW"/>
</dbReference>
<gene>
    <name evidence="11" type="ORF">CJ030_MR2G007174</name>
</gene>
<feature type="repeat" description="ANK" evidence="6">
    <location>
        <begin position="424"/>
        <end position="456"/>
    </location>
</feature>
<feature type="repeat" description="ANK" evidence="6">
    <location>
        <begin position="294"/>
        <end position="326"/>
    </location>
</feature>
<dbReference type="Gene3D" id="1.25.40.20">
    <property type="entry name" value="Ankyrin repeat-containing domain"/>
    <property type="match status" value="3"/>
</dbReference>
<evidence type="ECO:0000256" key="3">
    <source>
        <dbReference type="ARBA" id="ARBA00022771"/>
    </source>
</evidence>
<accession>A0A6A1WDC0</accession>
<feature type="compositionally biased region" description="Basic residues" evidence="8">
    <location>
        <begin position="1059"/>
        <end position="1069"/>
    </location>
</feature>
<keyword evidence="4 7" id="KW-0862">Zinc</keyword>
<feature type="region of interest" description="Disordered" evidence="8">
    <location>
        <begin position="1046"/>
        <end position="1069"/>
    </location>
</feature>
<dbReference type="CDD" id="cd08824">
    <property type="entry name" value="LOTUS"/>
    <property type="match status" value="1"/>
</dbReference>
<dbReference type="Pfam" id="PF12796">
    <property type="entry name" value="Ank_2"/>
    <property type="match status" value="3"/>
</dbReference>
<keyword evidence="12" id="KW-1185">Reference proteome</keyword>
<dbReference type="Pfam" id="PF12872">
    <property type="entry name" value="OST-HTH"/>
    <property type="match status" value="1"/>
</dbReference>
<comment type="caution">
    <text evidence="11">The sequence shown here is derived from an EMBL/GenBank/DDBJ whole genome shotgun (WGS) entry which is preliminary data.</text>
</comment>
<dbReference type="PROSITE" id="PS50088">
    <property type="entry name" value="ANK_REPEAT"/>
    <property type="match status" value="3"/>
</dbReference>
<feature type="domain" description="HTH OST-type" evidence="10">
    <location>
        <begin position="740"/>
        <end position="824"/>
    </location>
</feature>
<dbReference type="InterPro" id="IPR036855">
    <property type="entry name" value="Znf_CCCH_sf"/>
</dbReference>
<evidence type="ECO:0000259" key="10">
    <source>
        <dbReference type="PROSITE" id="PS51644"/>
    </source>
</evidence>